<keyword evidence="3" id="KW-1185">Reference proteome</keyword>
<keyword evidence="1" id="KW-1133">Transmembrane helix</keyword>
<protein>
    <submittedName>
        <fullName evidence="2">Uncharacterized protein</fullName>
    </submittedName>
</protein>
<evidence type="ECO:0000256" key="1">
    <source>
        <dbReference type="SAM" id="Phobius"/>
    </source>
</evidence>
<accession>A0A0U4ZK03</accession>
<reference evidence="3" key="1">
    <citation type="journal article" date="2016" name="Genome Announc.">
        <title>Draft genome sequences of fungus Aspergillus calidoustus.</title>
        <authorList>
            <person name="Horn F."/>
            <person name="Linde J."/>
            <person name="Mattern D.J."/>
            <person name="Walther G."/>
            <person name="Guthke R."/>
            <person name="Scherlach K."/>
            <person name="Martin K."/>
            <person name="Brakhage A.A."/>
            <person name="Petzke L."/>
            <person name="Valiante V."/>
        </authorList>
    </citation>
    <scope>NUCLEOTIDE SEQUENCE [LARGE SCALE GENOMIC DNA]</scope>
    <source>
        <strain evidence="3">SF006504</strain>
    </source>
</reference>
<feature type="transmembrane region" description="Helical" evidence="1">
    <location>
        <begin position="20"/>
        <end position="39"/>
    </location>
</feature>
<gene>
    <name evidence="2" type="ORF">ASPCAL13037</name>
</gene>
<evidence type="ECO:0000313" key="3">
    <source>
        <dbReference type="Proteomes" id="UP000054771"/>
    </source>
</evidence>
<organism evidence="2 3">
    <name type="scientific">Aspergillus calidoustus</name>
    <dbReference type="NCBI Taxonomy" id="454130"/>
    <lineage>
        <taxon>Eukaryota</taxon>
        <taxon>Fungi</taxon>
        <taxon>Dikarya</taxon>
        <taxon>Ascomycota</taxon>
        <taxon>Pezizomycotina</taxon>
        <taxon>Eurotiomycetes</taxon>
        <taxon>Eurotiomycetidae</taxon>
        <taxon>Eurotiales</taxon>
        <taxon>Aspergillaceae</taxon>
        <taxon>Aspergillus</taxon>
        <taxon>Aspergillus subgen. Nidulantes</taxon>
    </lineage>
</organism>
<dbReference type="Proteomes" id="UP000054771">
    <property type="component" value="Unassembled WGS sequence"/>
</dbReference>
<proteinExistence type="predicted"/>
<dbReference type="AlphaFoldDB" id="A0A0U4ZK03"/>
<dbReference type="EMBL" id="CDMC01000016">
    <property type="protein sequence ID" value="CEL09909.1"/>
    <property type="molecule type" value="Genomic_DNA"/>
</dbReference>
<keyword evidence="1" id="KW-0472">Membrane</keyword>
<sequence>MDSVKTRFRSEGFNASLSNILSNGIVIVVALQVSGMIAIDVPTFKMVIDEVQRAIPGEARVTEATFGTKTQFFTSILGESWLIASVITVFAPAHSNHAWATVVR</sequence>
<evidence type="ECO:0000313" key="2">
    <source>
        <dbReference type="EMBL" id="CEL09909.1"/>
    </source>
</evidence>
<keyword evidence="1" id="KW-0812">Transmembrane</keyword>
<name>A0A0U4ZK03_ASPCI</name>